<dbReference type="Proteomes" id="UP000193827">
    <property type="component" value="Unassembled WGS sequence"/>
</dbReference>
<dbReference type="EMBL" id="FWFL01000002">
    <property type="protein sequence ID" value="SLN26243.1"/>
    <property type="molecule type" value="Genomic_DNA"/>
</dbReference>
<dbReference type="InterPro" id="IPR014729">
    <property type="entry name" value="Rossmann-like_a/b/a_fold"/>
</dbReference>
<name>A0A1Y5RVD0_9RHOB</name>
<gene>
    <name evidence="1" type="ORF">PEL8287_01219</name>
</gene>
<organism evidence="1 2">
    <name type="scientific">Roseovarius litorisediminis</name>
    <dbReference type="NCBI Taxonomy" id="1312363"/>
    <lineage>
        <taxon>Bacteria</taxon>
        <taxon>Pseudomonadati</taxon>
        <taxon>Pseudomonadota</taxon>
        <taxon>Alphaproteobacteria</taxon>
        <taxon>Rhodobacterales</taxon>
        <taxon>Roseobacteraceae</taxon>
        <taxon>Roseovarius</taxon>
    </lineage>
</organism>
<dbReference type="Gene3D" id="3.40.50.620">
    <property type="entry name" value="HUPs"/>
    <property type="match status" value="1"/>
</dbReference>
<dbReference type="RefSeq" id="WP_085891438.1">
    <property type="nucleotide sequence ID" value="NZ_FWFL01000002.1"/>
</dbReference>
<protein>
    <recommendedName>
        <fullName evidence="3">Asparagine synthase</fullName>
    </recommendedName>
</protein>
<keyword evidence="2" id="KW-1185">Reference proteome</keyword>
<dbReference type="SUPFAM" id="SSF52402">
    <property type="entry name" value="Adenine nucleotide alpha hydrolases-like"/>
    <property type="match status" value="1"/>
</dbReference>
<sequence length="526" mass="58204">MPKTSQVLQSNAPAAPCLAETTCARLELDFNETFRLQFRLAPARKPPLPGFISNILGTWALQHCPDLPVTVLKAANGKTAGYCLGLAATADGEKLTAEYALPRAFDADDFFTTAQELITGLGGRYVVFLSTPDDIYVYCDPAGSLSVVYHPDAGIVASSLLLTLEREIIQNPEFDIGSVVGLENPNELRHKAPRTVTKGGFSFGHTADRDVKRLSPNHRLSLSQFTETRFWPAQGYEFASGITDLRDAAQFLAQRLGQLCNALVGDNQAWFALSGGLDSRMVLAAAVDGFGPNMHLYSHAMSWSSYMDTQVASMLAHHFQRDIKIVQPDGNYRNGGFKGQYAQNRAMLHHDVSSGFVAPLNKQIQRGVLDWIPKNDILVRGNMLELVSAVWWPRLRLSDTTDPLEHAVYRCQVAAVTDEQVSSRRLAMQSWIDQLPPCAADVMHDFNYIENTLPYTQSGFQSVNHCFYLPPACDRAIFELCMALPYPARRRGKFYSEIIAQTQPALAGIPTSRELASIQKDENAKK</sequence>
<evidence type="ECO:0000313" key="1">
    <source>
        <dbReference type="EMBL" id="SLN26243.1"/>
    </source>
</evidence>
<dbReference type="AlphaFoldDB" id="A0A1Y5RVD0"/>
<dbReference type="OrthoDB" id="8335492at2"/>
<accession>A0A1Y5RVD0</accession>
<reference evidence="1 2" key="1">
    <citation type="submission" date="2017-03" db="EMBL/GenBank/DDBJ databases">
        <authorList>
            <person name="Afonso C.L."/>
            <person name="Miller P.J."/>
            <person name="Scott M.A."/>
            <person name="Spackman E."/>
            <person name="Goraichik I."/>
            <person name="Dimitrov K.M."/>
            <person name="Suarez D.L."/>
            <person name="Swayne D.E."/>
        </authorList>
    </citation>
    <scope>NUCLEOTIDE SEQUENCE [LARGE SCALE GENOMIC DNA]</scope>
    <source>
        <strain evidence="1 2">CECT 8287</strain>
    </source>
</reference>
<evidence type="ECO:0000313" key="2">
    <source>
        <dbReference type="Proteomes" id="UP000193827"/>
    </source>
</evidence>
<evidence type="ECO:0008006" key="3">
    <source>
        <dbReference type="Google" id="ProtNLM"/>
    </source>
</evidence>
<proteinExistence type="predicted"/>